<dbReference type="InParanoid" id="A0A7R8UHG0"/>
<dbReference type="PROSITE" id="PS51450">
    <property type="entry name" value="LRR"/>
    <property type="match status" value="2"/>
</dbReference>
<evidence type="ECO:0000256" key="4">
    <source>
        <dbReference type="ARBA" id="ARBA00022614"/>
    </source>
</evidence>
<dbReference type="PROSITE" id="PS50104">
    <property type="entry name" value="TIR"/>
    <property type="match status" value="1"/>
</dbReference>
<evidence type="ECO:0000256" key="11">
    <source>
        <dbReference type="ARBA" id="ARBA00023170"/>
    </source>
</evidence>
<keyword evidence="5 14" id="KW-0812">Transmembrane</keyword>
<dbReference type="InterPro" id="IPR035897">
    <property type="entry name" value="Toll_tir_struct_dom_sf"/>
</dbReference>
<feature type="region of interest" description="Disordered" evidence="13">
    <location>
        <begin position="534"/>
        <end position="553"/>
    </location>
</feature>
<dbReference type="SUPFAM" id="SSF52058">
    <property type="entry name" value="L domain-like"/>
    <property type="match status" value="1"/>
</dbReference>
<evidence type="ECO:0000313" key="17">
    <source>
        <dbReference type="EMBL" id="CAD7080960.1"/>
    </source>
</evidence>
<keyword evidence="12" id="KW-0325">Glycoprotein</keyword>
<evidence type="ECO:0000256" key="6">
    <source>
        <dbReference type="ARBA" id="ARBA00022729"/>
    </source>
</evidence>
<dbReference type="PANTHER" id="PTHR24365">
    <property type="entry name" value="TOLL-LIKE RECEPTOR"/>
    <property type="match status" value="1"/>
</dbReference>
<dbReference type="InterPro" id="IPR032675">
    <property type="entry name" value="LRR_dom_sf"/>
</dbReference>
<keyword evidence="18" id="KW-1185">Reference proteome</keyword>
<keyword evidence="10 14" id="KW-0472">Membrane</keyword>
<feature type="signal peptide" evidence="15">
    <location>
        <begin position="1"/>
        <end position="25"/>
    </location>
</feature>
<evidence type="ECO:0000256" key="9">
    <source>
        <dbReference type="ARBA" id="ARBA00022989"/>
    </source>
</evidence>
<keyword evidence="7" id="KW-0677">Repeat</keyword>
<dbReference type="GO" id="GO:0038023">
    <property type="term" value="F:signaling receptor activity"/>
    <property type="evidence" value="ECO:0007669"/>
    <property type="project" value="TreeGrafter"/>
</dbReference>
<evidence type="ECO:0000256" key="10">
    <source>
        <dbReference type="ARBA" id="ARBA00023136"/>
    </source>
</evidence>
<reference evidence="17 18" key="1">
    <citation type="submission" date="2020-11" db="EMBL/GenBank/DDBJ databases">
        <authorList>
            <person name="Wallbank WR R."/>
            <person name="Pardo Diaz C."/>
            <person name="Kozak K."/>
            <person name="Martin S."/>
            <person name="Jiggins C."/>
            <person name="Moest M."/>
            <person name="Warren A I."/>
            <person name="Generalovic N T."/>
            <person name="Byers J.R.P. K."/>
            <person name="Montejo-Kovacevich G."/>
            <person name="Yen C E."/>
        </authorList>
    </citation>
    <scope>NUCLEOTIDE SEQUENCE [LARGE SCALE GENOMIC DNA]</scope>
</reference>
<dbReference type="InterPro" id="IPR003591">
    <property type="entry name" value="Leu-rich_rpt_typical-subtyp"/>
</dbReference>
<evidence type="ECO:0000256" key="14">
    <source>
        <dbReference type="SAM" id="Phobius"/>
    </source>
</evidence>
<evidence type="ECO:0000256" key="15">
    <source>
        <dbReference type="SAM" id="SignalP"/>
    </source>
</evidence>
<feature type="transmembrane region" description="Helical" evidence="14">
    <location>
        <begin position="708"/>
        <end position="728"/>
    </location>
</feature>
<name>A0A7R8UHG0_HERIL</name>
<dbReference type="SMART" id="SM00369">
    <property type="entry name" value="LRR_TYP"/>
    <property type="match status" value="7"/>
</dbReference>
<gene>
    <name evidence="17" type="ORF">HERILL_LOCUS4091</name>
</gene>
<dbReference type="AlphaFoldDB" id="A0A7R8UHG0"/>
<dbReference type="PANTHER" id="PTHR24365:SF530">
    <property type="entry name" value="MSTPROX-RELATED"/>
    <property type="match status" value="1"/>
</dbReference>
<dbReference type="GO" id="GO:0045087">
    <property type="term" value="P:innate immune response"/>
    <property type="evidence" value="ECO:0007669"/>
    <property type="project" value="UniProtKB-KW"/>
</dbReference>
<keyword evidence="6 15" id="KW-0732">Signal</keyword>
<dbReference type="FunFam" id="3.40.50.10140:FF:000001">
    <property type="entry name" value="Toll-like receptor 2"/>
    <property type="match status" value="1"/>
</dbReference>
<keyword evidence="3" id="KW-0399">Innate immunity</keyword>
<evidence type="ECO:0000256" key="1">
    <source>
        <dbReference type="ARBA" id="ARBA00004479"/>
    </source>
</evidence>
<keyword evidence="4" id="KW-0433">Leucine-rich repeat</keyword>
<evidence type="ECO:0000256" key="3">
    <source>
        <dbReference type="ARBA" id="ARBA00022588"/>
    </source>
</evidence>
<organism evidence="17 18">
    <name type="scientific">Hermetia illucens</name>
    <name type="common">Black soldier fly</name>
    <dbReference type="NCBI Taxonomy" id="343691"/>
    <lineage>
        <taxon>Eukaryota</taxon>
        <taxon>Metazoa</taxon>
        <taxon>Ecdysozoa</taxon>
        <taxon>Arthropoda</taxon>
        <taxon>Hexapoda</taxon>
        <taxon>Insecta</taxon>
        <taxon>Pterygota</taxon>
        <taxon>Neoptera</taxon>
        <taxon>Endopterygota</taxon>
        <taxon>Diptera</taxon>
        <taxon>Brachycera</taxon>
        <taxon>Stratiomyomorpha</taxon>
        <taxon>Stratiomyidae</taxon>
        <taxon>Hermetiinae</taxon>
        <taxon>Hermetia</taxon>
    </lineage>
</organism>
<feature type="compositionally biased region" description="Basic and acidic residues" evidence="13">
    <location>
        <begin position="538"/>
        <end position="553"/>
    </location>
</feature>
<evidence type="ECO:0000256" key="5">
    <source>
        <dbReference type="ARBA" id="ARBA00022692"/>
    </source>
</evidence>
<evidence type="ECO:0000256" key="8">
    <source>
        <dbReference type="ARBA" id="ARBA00022859"/>
    </source>
</evidence>
<dbReference type="InterPro" id="IPR001611">
    <property type="entry name" value="Leu-rich_rpt"/>
</dbReference>
<evidence type="ECO:0000256" key="7">
    <source>
        <dbReference type="ARBA" id="ARBA00022737"/>
    </source>
</evidence>
<dbReference type="Pfam" id="PF01582">
    <property type="entry name" value="TIR"/>
    <property type="match status" value="1"/>
</dbReference>
<feature type="domain" description="TIR" evidence="16">
    <location>
        <begin position="762"/>
        <end position="901"/>
    </location>
</feature>
<dbReference type="Proteomes" id="UP000594454">
    <property type="component" value="Chromosome 2"/>
</dbReference>
<proteinExistence type="inferred from homology"/>
<comment type="similarity">
    <text evidence="2">Belongs to the Toll-like receptor family.</text>
</comment>
<dbReference type="Gene3D" id="3.40.50.10140">
    <property type="entry name" value="Toll/interleukin-1 receptor homology (TIR) domain"/>
    <property type="match status" value="1"/>
</dbReference>
<keyword evidence="11" id="KW-0675">Receptor</keyword>
<dbReference type="EMBL" id="LR899010">
    <property type="protein sequence ID" value="CAD7080960.1"/>
    <property type="molecule type" value="Genomic_DNA"/>
</dbReference>
<feature type="compositionally biased region" description="Low complexity" evidence="13">
    <location>
        <begin position="606"/>
        <end position="617"/>
    </location>
</feature>
<evidence type="ECO:0000256" key="2">
    <source>
        <dbReference type="ARBA" id="ARBA00009634"/>
    </source>
</evidence>
<dbReference type="GO" id="GO:0007165">
    <property type="term" value="P:signal transduction"/>
    <property type="evidence" value="ECO:0007669"/>
    <property type="project" value="InterPro"/>
</dbReference>
<dbReference type="InterPro" id="IPR000157">
    <property type="entry name" value="TIR_dom"/>
</dbReference>
<evidence type="ECO:0000313" key="18">
    <source>
        <dbReference type="Proteomes" id="UP000594454"/>
    </source>
</evidence>
<dbReference type="FunCoup" id="A0A7R8UHG0">
    <property type="interactions" value="12"/>
</dbReference>
<dbReference type="GO" id="GO:0005886">
    <property type="term" value="C:plasma membrane"/>
    <property type="evidence" value="ECO:0007669"/>
    <property type="project" value="TreeGrafter"/>
</dbReference>
<dbReference type="SUPFAM" id="SSF52200">
    <property type="entry name" value="Toll/Interleukin receptor TIR domain"/>
    <property type="match status" value="1"/>
</dbReference>
<evidence type="ECO:0000256" key="13">
    <source>
        <dbReference type="SAM" id="MobiDB-lite"/>
    </source>
</evidence>
<feature type="chain" id="PRO_5030907436" description="TIR domain-containing protein" evidence="15">
    <location>
        <begin position="26"/>
        <end position="928"/>
    </location>
</feature>
<feature type="region of interest" description="Disordered" evidence="13">
    <location>
        <begin position="605"/>
        <end position="627"/>
    </location>
</feature>
<dbReference type="SMART" id="SM00255">
    <property type="entry name" value="TIR"/>
    <property type="match status" value="1"/>
</dbReference>
<evidence type="ECO:0000256" key="12">
    <source>
        <dbReference type="ARBA" id="ARBA00023180"/>
    </source>
</evidence>
<accession>A0A7R8UHG0</accession>
<sequence>MSSDVLRIGFRGIVIFLLCLNVVGAYNPSENTVSQSGETTKKDNTKRSDRIKINLISSVTSAPSNTQDYQLQVYNGPNRNALKNDWPVSKLPPDFLPDSNSEEDAIDESLEPCLLDVTSMLMSWWIHPNGTLVDKLFRDVHFAALDLSHMSNSEEKIYEETTQRTKLFAPDKYLAFSAAGNSLHAVPFKALSVINRTLSYLSLRGNDFSSPDFGLERHFDMSKAWSWAQFPILPSLQELDLSNCSIQFMGAEIFENFPNLSGLYLSHNNLVHISSDLFKFSPLLTKLDLSYIESIDFPNSHLYDPGDDIYHTINEGLSISEFAFDNLKNLLLLDVSHTRISPYSVRAFSHLGPELVFLSLCYTFLPLLPSKIFSETSLRVLDLSGNPAATLSLHEETFAGLHDSLEVLSFENSRLHDLNWVKSLEKLEILQLSGNNINVLHRGNFLNLKSLKLFDLSSNHIGNWYHRIFEENTKLRLLNLRSNNINIITSEMYRDFANLSFLAIGHNDFICSCALRDLIDIAVDNLDLMNTTTLPLRGDNETGKDDRNKEDNRPRDSLPIWVWPTLDQECIKNKIVSQILAKFDPLFKQSHKNIIKTKKKFSLTRSSPPIHHYSNSSPHHHHHHHPHPFDIINDDNSIAGIFKDEETCQLVMPDGELLHFNFVLLDYEPENYWCYNASTNTVHELAELDPCDSRPILAPIENLNTTHIFIIGFAVLSLALILIIPLYLKWWHIKYFFIILKRSAILKLLNNKKEETSKPTSYMYDIFVSYCDRDRDWVLDELLPHIEGNQETSICLHERDFQVGLSILENIIQCMDKSRCFLLVISKCFLSSQWCQFEMYLAQHRLFEAKKEHLILILLEDIPRHKRPKSLQYLMQIKTYIKWPTEASGSTFVIKSVSDERKLFWVRLKRSLSSIERGSQDTGEESSV</sequence>
<protein>
    <recommendedName>
        <fullName evidence="16">TIR domain-containing protein</fullName>
    </recommendedName>
</protein>
<comment type="subcellular location">
    <subcellularLocation>
        <location evidence="1">Membrane</location>
        <topology evidence="1">Single-pass type I membrane protein</topology>
    </subcellularLocation>
</comment>
<dbReference type="OrthoDB" id="1081807at2759"/>
<evidence type="ECO:0000259" key="16">
    <source>
        <dbReference type="PROSITE" id="PS50104"/>
    </source>
</evidence>
<dbReference type="Pfam" id="PF13855">
    <property type="entry name" value="LRR_8"/>
    <property type="match status" value="1"/>
</dbReference>
<keyword evidence="9 14" id="KW-1133">Transmembrane helix</keyword>
<dbReference type="Gene3D" id="3.80.10.10">
    <property type="entry name" value="Ribonuclease Inhibitor"/>
    <property type="match status" value="2"/>
</dbReference>
<keyword evidence="8" id="KW-0391">Immunity</keyword>